<dbReference type="Proteomes" id="UP000003374">
    <property type="component" value="Unassembled WGS sequence"/>
</dbReference>
<gene>
    <name evidence="2" type="ORF">NB231_14288</name>
</gene>
<accession>A4BL08</accession>
<dbReference type="STRING" id="314278.NB231_14288"/>
<dbReference type="EMBL" id="AAOF01000001">
    <property type="protein sequence ID" value="EAR22996.1"/>
    <property type="molecule type" value="Genomic_DNA"/>
</dbReference>
<organism evidence="2 3">
    <name type="scientific">Nitrococcus mobilis Nb-231</name>
    <dbReference type="NCBI Taxonomy" id="314278"/>
    <lineage>
        <taxon>Bacteria</taxon>
        <taxon>Pseudomonadati</taxon>
        <taxon>Pseudomonadota</taxon>
        <taxon>Gammaproteobacteria</taxon>
        <taxon>Chromatiales</taxon>
        <taxon>Ectothiorhodospiraceae</taxon>
        <taxon>Nitrococcus</taxon>
    </lineage>
</organism>
<evidence type="ECO:0000259" key="1">
    <source>
        <dbReference type="Pfam" id="PF08670"/>
    </source>
</evidence>
<reference evidence="2 3" key="1">
    <citation type="submission" date="2006-02" db="EMBL/GenBank/DDBJ databases">
        <authorList>
            <person name="Waterbury J."/>
            <person name="Ferriera S."/>
            <person name="Johnson J."/>
            <person name="Kravitz S."/>
            <person name="Halpern A."/>
            <person name="Remington K."/>
            <person name="Beeson K."/>
            <person name="Tran B."/>
            <person name="Rogers Y.-H."/>
            <person name="Friedman R."/>
            <person name="Venter J.C."/>
        </authorList>
    </citation>
    <scope>NUCLEOTIDE SEQUENCE [LARGE SCALE GENOMIC DNA]</scope>
    <source>
        <strain evidence="2 3">Nb-231</strain>
    </source>
</reference>
<sequence length="155" mass="18017">MSKPCPENDYLGEHAELILSSLFRMTGRNLVDPTLSDKDRYRSLFEAPFAIVSHNTEVDPVFNYGNKIALELFEMKWVDFVNLPSRISAEQQIREERQQLLARVTKYGFIEDYKGVRISSSGKRFLVEDSIVWNMIDQNGTYRGQAAVLYRWSKL</sequence>
<dbReference type="Pfam" id="PF08670">
    <property type="entry name" value="MEKHLA"/>
    <property type="match status" value="1"/>
</dbReference>
<dbReference type="eggNOG" id="ENOG5032SCF">
    <property type="taxonomic scope" value="Bacteria"/>
</dbReference>
<dbReference type="AlphaFoldDB" id="A4BL08"/>
<proteinExistence type="predicted"/>
<dbReference type="HOGENOM" id="CLU_115296_1_0_6"/>
<evidence type="ECO:0000313" key="3">
    <source>
        <dbReference type="Proteomes" id="UP000003374"/>
    </source>
</evidence>
<dbReference type="InterPro" id="IPR013978">
    <property type="entry name" value="MEKHLA"/>
</dbReference>
<protein>
    <recommendedName>
        <fullName evidence="1">MEKHLA domain-containing protein</fullName>
    </recommendedName>
</protein>
<evidence type="ECO:0000313" key="2">
    <source>
        <dbReference type="EMBL" id="EAR22996.1"/>
    </source>
</evidence>
<name>A4BL08_9GAMM</name>
<comment type="caution">
    <text evidence="2">The sequence shown here is derived from an EMBL/GenBank/DDBJ whole genome shotgun (WGS) entry which is preliminary data.</text>
</comment>
<feature type="domain" description="MEKHLA" evidence="1">
    <location>
        <begin position="13"/>
        <end position="153"/>
    </location>
</feature>
<keyword evidence="3" id="KW-1185">Reference proteome</keyword>